<evidence type="ECO:0000313" key="2">
    <source>
        <dbReference type="Proteomes" id="UP001163603"/>
    </source>
</evidence>
<proteinExistence type="predicted"/>
<keyword evidence="2" id="KW-1185">Reference proteome</keyword>
<reference evidence="2" key="1">
    <citation type="journal article" date="2023" name="G3 (Bethesda)">
        <title>Genome assembly and association tests identify interacting loci associated with vigor, precocity, and sex in interspecific pistachio rootstocks.</title>
        <authorList>
            <person name="Palmer W."/>
            <person name="Jacygrad E."/>
            <person name="Sagayaradj S."/>
            <person name="Cavanaugh K."/>
            <person name="Han R."/>
            <person name="Bertier L."/>
            <person name="Beede B."/>
            <person name="Kafkas S."/>
            <person name="Golino D."/>
            <person name="Preece J."/>
            <person name="Michelmore R."/>
        </authorList>
    </citation>
    <scope>NUCLEOTIDE SEQUENCE [LARGE SCALE GENOMIC DNA]</scope>
</reference>
<comment type="caution">
    <text evidence="1">The sequence shown here is derived from an EMBL/GenBank/DDBJ whole genome shotgun (WGS) entry which is preliminary data.</text>
</comment>
<accession>A0ACC0YDF9</accession>
<dbReference type="Proteomes" id="UP001163603">
    <property type="component" value="Chromosome 7"/>
</dbReference>
<dbReference type="EMBL" id="CM047742">
    <property type="protein sequence ID" value="KAJ0035190.1"/>
    <property type="molecule type" value="Genomic_DNA"/>
</dbReference>
<sequence length="116" mass="12825">MGCLLVQYHNYTCTVLTHVEACFSQHVLPPFCIFGRVDFGGGSFSDGMAASFEAYNGLRGSHHVGWSKVCPTYDKFCVHVGTSAAMSLLASFILVFLIMLSFFSLYKRALHEIKST</sequence>
<protein>
    <submittedName>
        <fullName evidence="1">Uncharacterized protein</fullName>
    </submittedName>
</protein>
<gene>
    <name evidence="1" type="ORF">Pint_25045</name>
</gene>
<name>A0ACC0YDF9_9ROSI</name>
<organism evidence="1 2">
    <name type="scientific">Pistacia integerrima</name>
    <dbReference type="NCBI Taxonomy" id="434235"/>
    <lineage>
        <taxon>Eukaryota</taxon>
        <taxon>Viridiplantae</taxon>
        <taxon>Streptophyta</taxon>
        <taxon>Embryophyta</taxon>
        <taxon>Tracheophyta</taxon>
        <taxon>Spermatophyta</taxon>
        <taxon>Magnoliopsida</taxon>
        <taxon>eudicotyledons</taxon>
        <taxon>Gunneridae</taxon>
        <taxon>Pentapetalae</taxon>
        <taxon>rosids</taxon>
        <taxon>malvids</taxon>
        <taxon>Sapindales</taxon>
        <taxon>Anacardiaceae</taxon>
        <taxon>Pistacia</taxon>
    </lineage>
</organism>
<evidence type="ECO:0000313" key="1">
    <source>
        <dbReference type="EMBL" id="KAJ0035190.1"/>
    </source>
</evidence>